<comment type="caution">
    <text evidence="1">The sequence shown here is derived from an EMBL/GenBank/DDBJ whole genome shotgun (WGS) entry which is preliminary data.</text>
</comment>
<evidence type="ECO:0000313" key="2">
    <source>
        <dbReference type="Proteomes" id="UP000798662"/>
    </source>
</evidence>
<organism evidence="1 2">
    <name type="scientific">Pyropia yezoensis</name>
    <name type="common">Susabi-nori</name>
    <name type="synonym">Porphyra yezoensis</name>
    <dbReference type="NCBI Taxonomy" id="2788"/>
    <lineage>
        <taxon>Eukaryota</taxon>
        <taxon>Rhodophyta</taxon>
        <taxon>Bangiophyceae</taxon>
        <taxon>Bangiales</taxon>
        <taxon>Bangiaceae</taxon>
        <taxon>Pyropia</taxon>
    </lineage>
</organism>
<evidence type="ECO:0000313" key="1">
    <source>
        <dbReference type="EMBL" id="KAK1868130.1"/>
    </source>
</evidence>
<dbReference type="Proteomes" id="UP000798662">
    <property type="component" value="Chromosome 3"/>
</dbReference>
<name>A0ACC3CDU4_PYRYE</name>
<accession>A0ACC3CDU4</accession>
<proteinExistence type="predicted"/>
<dbReference type="EMBL" id="CM020620">
    <property type="protein sequence ID" value="KAK1868130.1"/>
    <property type="molecule type" value="Genomic_DNA"/>
</dbReference>
<protein>
    <submittedName>
        <fullName evidence="1">Uncharacterized protein</fullName>
    </submittedName>
</protein>
<reference evidence="1" key="1">
    <citation type="submission" date="2019-11" db="EMBL/GenBank/DDBJ databases">
        <title>Nori genome reveals adaptations in red seaweeds to the harsh intertidal environment.</title>
        <authorList>
            <person name="Wang D."/>
            <person name="Mao Y."/>
        </authorList>
    </citation>
    <scope>NUCLEOTIDE SEQUENCE</scope>
    <source>
        <tissue evidence="1">Gametophyte</tissue>
    </source>
</reference>
<keyword evidence="2" id="KW-1185">Reference proteome</keyword>
<sequence>MASSATVERDRPGMGGGGGASAASAGALPLGVGDGGGSGEGGAGAGAGGDGVGGGGGSGLGGGASPGVGGAGGVARPSHRLRLFGSSSSSSNSMVGAAVSPAACGASSCGDLRSPGRGCAGGDGAVGVAGGASPAGLDSPESCRLILTHMLEDEQLRQLCDVRLVAGNEAFSAHRAVLAAASPVFRAMFVSDMKERTAAEVTLHGVHPRSLRVALQFIYTAHARIEDEDEALLALDAARMYNLDTLERFVEGYLISRLSVGNALALLSSAEHFTLFDLQTACQSVMEKHFEELGRSAPFLECPVELLRQLLSSEQLVIRSEANVFEAVVRWVEHAPAARADQMESLLELVHFSDMSDTDLALVSHSVTACRSSRFRERLLKTVLVARAASPFSLSSLLRSGSHLKPRKRSDRAFSFAHVLCGASAAHAVATHTEEEQYTPWALEQSGEVLVRLKVYVNGYGKARGEYISVYLQARSASKRETIDKTASFDIFILNRKNPAASISYSSQHYFTATSDHWGFHRALALPRLRDPSQGFVDEATDSLVVGATVYGLAPSLPQ</sequence>
<gene>
    <name evidence="1" type="ORF">I4F81_010625</name>
</gene>